<evidence type="ECO:0000313" key="2">
    <source>
        <dbReference type="EMBL" id="MBI1493527.1"/>
    </source>
</evidence>
<organism evidence="2 3">
    <name type="scientific">Halocynthiibacter styelae</name>
    <dbReference type="NCBI Taxonomy" id="2761955"/>
    <lineage>
        <taxon>Bacteria</taxon>
        <taxon>Pseudomonadati</taxon>
        <taxon>Pseudomonadota</taxon>
        <taxon>Alphaproteobacteria</taxon>
        <taxon>Rhodobacterales</taxon>
        <taxon>Paracoccaceae</taxon>
        <taxon>Halocynthiibacter</taxon>
    </lineage>
</organism>
<dbReference type="RefSeq" id="WP_228848356.1">
    <property type="nucleotide sequence ID" value="NZ_JADCKQ010000004.1"/>
</dbReference>
<comment type="caution">
    <text evidence="2">The sequence shown here is derived from an EMBL/GenBank/DDBJ whole genome shotgun (WGS) entry which is preliminary data.</text>
</comment>
<evidence type="ECO:0000256" key="1">
    <source>
        <dbReference type="SAM" id="Phobius"/>
    </source>
</evidence>
<keyword evidence="1" id="KW-0472">Membrane</keyword>
<feature type="transmembrane region" description="Helical" evidence="1">
    <location>
        <begin position="37"/>
        <end position="58"/>
    </location>
</feature>
<accession>A0A8J7IEF1</accession>
<dbReference type="EMBL" id="JADCKQ010000004">
    <property type="protein sequence ID" value="MBI1493527.1"/>
    <property type="molecule type" value="Genomic_DNA"/>
</dbReference>
<protein>
    <recommendedName>
        <fullName evidence="4">Pilus assembly protein</fullName>
    </recommendedName>
</protein>
<evidence type="ECO:0000313" key="3">
    <source>
        <dbReference type="Proteomes" id="UP000640583"/>
    </source>
</evidence>
<name>A0A8J7IEF1_9RHOB</name>
<gene>
    <name evidence="2" type="ORF">H1D41_07775</name>
</gene>
<proteinExistence type="predicted"/>
<keyword evidence="3" id="KW-1185">Reference proteome</keyword>
<dbReference type="AlphaFoldDB" id="A0A8J7IEF1"/>
<dbReference type="Proteomes" id="UP000640583">
    <property type="component" value="Unassembled WGS sequence"/>
</dbReference>
<sequence length="205" mass="23950">MTEFNISKLYVQEFMAGLRLELRKFRDDTSAGLSVEFVYLFPMLIWAYIGMFAFFHAFRAEGLNLRASYALADFVTRQTEPLSDRHLNGMQDVFDFIVGNEYNNWIRLTSVQWDDDDDEYDVVWSEATKGNTTWTTDALNTNKRDELPVMAKGDYAIIVETSSNYFPAFSTPYFGIDLQRVTFQNFIFTTNRQNGRVCWETRCNN</sequence>
<evidence type="ECO:0008006" key="4">
    <source>
        <dbReference type="Google" id="ProtNLM"/>
    </source>
</evidence>
<reference evidence="2" key="1">
    <citation type="submission" date="2020-10" db="EMBL/GenBank/DDBJ databases">
        <title>Paenihalocynthiibacter styelae gen. nov., sp. nov., isolated from stalked sea squirt Styela clava.</title>
        <authorList>
            <person name="Kim Y.-O."/>
            <person name="Yoon J.-H."/>
        </authorList>
    </citation>
    <scope>NUCLEOTIDE SEQUENCE</scope>
    <source>
        <strain evidence="2">MYP1-1</strain>
    </source>
</reference>
<keyword evidence="1" id="KW-0812">Transmembrane</keyword>
<keyword evidence="1" id="KW-1133">Transmembrane helix</keyword>